<feature type="transmembrane region" description="Helical" evidence="6">
    <location>
        <begin position="47"/>
        <end position="70"/>
    </location>
</feature>
<feature type="transmembrane region" description="Helical" evidence="6">
    <location>
        <begin position="109"/>
        <end position="131"/>
    </location>
</feature>
<evidence type="ECO:0000256" key="2">
    <source>
        <dbReference type="ARBA" id="ARBA00022692"/>
    </source>
</evidence>
<dbReference type="EMBL" id="JAAFAN010000013">
    <property type="protein sequence ID" value="NDO88977.1"/>
    <property type="molecule type" value="Genomic_DNA"/>
</dbReference>
<feature type="region of interest" description="Disordered" evidence="5">
    <location>
        <begin position="216"/>
        <end position="241"/>
    </location>
</feature>
<dbReference type="RefSeq" id="WP_162289371.1">
    <property type="nucleotide sequence ID" value="NZ_JAAFAN010000013.1"/>
</dbReference>
<keyword evidence="9" id="KW-1185">Reference proteome</keyword>
<dbReference type="PANTHER" id="PTHR23542">
    <property type="match status" value="1"/>
</dbReference>
<dbReference type="Gene3D" id="1.20.1250.20">
    <property type="entry name" value="MFS general substrate transporter like domains"/>
    <property type="match status" value="1"/>
</dbReference>
<dbReference type="Pfam" id="PF07690">
    <property type="entry name" value="MFS_1"/>
    <property type="match status" value="1"/>
</dbReference>
<feature type="region of interest" description="Disordered" evidence="5">
    <location>
        <begin position="1"/>
        <end position="28"/>
    </location>
</feature>
<protein>
    <submittedName>
        <fullName evidence="8">MFS transporter</fullName>
    </submittedName>
</protein>
<dbReference type="InterPro" id="IPR020846">
    <property type="entry name" value="MFS_dom"/>
</dbReference>
<keyword evidence="3 6" id="KW-1133">Transmembrane helix</keyword>
<evidence type="ECO:0000256" key="4">
    <source>
        <dbReference type="ARBA" id="ARBA00023136"/>
    </source>
</evidence>
<organism evidence="8 9">
    <name type="scientific">Cellulosimicrobium composti</name>
    <dbReference type="NCBI Taxonomy" id="2672572"/>
    <lineage>
        <taxon>Bacteria</taxon>
        <taxon>Bacillati</taxon>
        <taxon>Actinomycetota</taxon>
        <taxon>Actinomycetes</taxon>
        <taxon>Micrococcales</taxon>
        <taxon>Promicromonosporaceae</taxon>
        <taxon>Cellulosimicrobium</taxon>
    </lineage>
</organism>
<comment type="caution">
    <text evidence="8">The sequence shown here is derived from an EMBL/GenBank/DDBJ whole genome shotgun (WGS) entry which is preliminary data.</text>
</comment>
<dbReference type="PANTHER" id="PTHR23542:SF1">
    <property type="entry name" value="MAJOR FACILITATOR SUPERFAMILY (MFS) PROFILE DOMAIN-CONTAINING PROTEIN"/>
    <property type="match status" value="1"/>
</dbReference>
<keyword evidence="4 6" id="KW-0472">Membrane</keyword>
<feature type="transmembrane region" description="Helical" evidence="6">
    <location>
        <begin position="256"/>
        <end position="278"/>
    </location>
</feature>
<dbReference type="Proteomes" id="UP000471672">
    <property type="component" value="Unassembled WGS sequence"/>
</dbReference>
<dbReference type="SUPFAM" id="SSF103473">
    <property type="entry name" value="MFS general substrate transporter"/>
    <property type="match status" value="1"/>
</dbReference>
<evidence type="ECO:0000313" key="9">
    <source>
        <dbReference type="Proteomes" id="UP000471672"/>
    </source>
</evidence>
<dbReference type="PROSITE" id="PS50850">
    <property type="entry name" value="MFS"/>
    <property type="match status" value="1"/>
</dbReference>
<gene>
    <name evidence="8" type="ORF">GYH36_05830</name>
</gene>
<sequence length="440" mass="42540">MTTTPARPASRDGAAAPSPLPPPPAAPLPAAPARAGYARLPQLAGRAFLPVAFLARLPFSMLTIGTLLLVTSTTSSVALGGLASAATALGTAVGGPAQGVLADRVGQRRVLLVCVPLATLAVLGLVLAASAPGASAPQVGPLARVRWLRLAHAEPRTVGAAMSYESTADEVSFVLGPALVGVLASAGSPQAAVLAAAGGIAVFGTAFALHPTARAAAPHAPDAEPAPGTTDAPVGATPAPATPRVGTAALVRREGVALVGMLAMGLLFGGTQAALTALTRDAGVPGSAGLVYAVMGVGSAVTALAVVALPRRWGLRGRWVTFAAGLLAGTLALVLAAAGGSLAAVVVAVAATGLFVGPVMVTVFTVAGERAPAGRTAAAMTLVASANVVGVATGASGGGALADGVATTAAFALPVVAAALLVVTGVSLTSRPQVDRDRVV</sequence>
<feature type="transmembrane region" description="Helical" evidence="6">
    <location>
        <begin position="191"/>
        <end position="209"/>
    </location>
</feature>
<evidence type="ECO:0000259" key="7">
    <source>
        <dbReference type="PROSITE" id="PS50850"/>
    </source>
</evidence>
<evidence type="ECO:0000313" key="8">
    <source>
        <dbReference type="EMBL" id="NDO88977.1"/>
    </source>
</evidence>
<feature type="transmembrane region" description="Helical" evidence="6">
    <location>
        <begin position="344"/>
        <end position="367"/>
    </location>
</feature>
<evidence type="ECO:0000256" key="1">
    <source>
        <dbReference type="ARBA" id="ARBA00004651"/>
    </source>
</evidence>
<evidence type="ECO:0000256" key="6">
    <source>
        <dbReference type="SAM" id="Phobius"/>
    </source>
</evidence>
<comment type="subcellular location">
    <subcellularLocation>
        <location evidence="1">Cell membrane</location>
        <topology evidence="1">Multi-pass membrane protein</topology>
    </subcellularLocation>
</comment>
<feature type="domain" description="Major facilitator superfamily (MFS) profile" evidence="7">
    <location>
        <begin position="253"/>
        <end position="440"/>
    </location>
</feature>
<feature type="compositionally biased region" description="Pro residues" evidence="5">
    <location>
        <begin position="18"/>
        <end position="28"/>
    </location>
</feature>
<feature type="transmembrane region" description="Helical" evidence="6">
    <location>
        <begin position="379"/>
        <end position="402"/>
    </location>
</feature>
<keyword evidence="2 6" id="KW-0812">Transmembrane</keyword>
<evidence type="ECO:0000256" key="5">
    <source>
        <dbReference type="SAM" id="MobiDB-lite"/>
    </source>
</evidence>
<feature type="transmembrane region" description="Helical" evidence="6">
    <location>
        <begin position="290"/>
        <end position="307"/>
    </location>
</feature>
<name>A0ABX0B8P8_9MICO</name>
<dbReference type="InterPro" id="IPR011701">
    <property type="entry name" value="MFS"/>
</dbReference>
<feature type="transmembrane region" description="Helical" evidence="6">
    <location>
        <begin position="319"/>
        <end position="338"/>
    </location>
</feature>
<dbReference type="InterPro" id="IPR036259">
    <property type="entry name" value="MFS_trans_sf"/>
</dbReference>
<evidence type="ECO:0000256" key="3">
    <source>
        <dbReference type="ARBA" id="ARBA00022989"/>
    </source>
</evidence>
<proteinExistence type="predicted"/>
<feature type="transmembrane region" description="Helical" evidence="6">
    <location>
        <begin position="76"/>
        <end position="97"/>
    </location>
</feature>
<feature type="transmembrane region" description="Helical" evidence="6">
    <location>
        <begin position="408"/>
        <end position="428"/>
    </location>
</feature>
<reference evidence="8 9" key="1">
    <citation type="journal article" date="2021" name="Arch. Microbiol.">
        <title>Cellulosimicrobium fucosivorans sp. nov., isolated from San Elijo Lagoon, contains a fucose metabolic pathway linked to carotenoid production.</title>
        <authorList>
            <person name="Aviles F.A."/>
            <person name="Kyndt J.A."/>
        </authorList>
    </citation>
    <scope>NUCLEOTIDE SEQUENCE [LARGE SCALE GENOMIC DNA]</scope>
    <source>
        <strain evidence="8 9">SE3</strain>
    </source>
</reference>
<accession>A0ABX0B8P8</accession>